<feature type="domain" description="Myb-like" evidence="8">
    <location>
        <begin position="185"/>
        <end position="234"/>
    </location>
</feature>
<dbReference type="FunFam" id="1.10.10.60:FF:000002">
    <property type="entry name" value="Myb family transcription factor"/>
    <property type="match status" value="1"/>
</dbReference>
<dbReference type="EMBL" id="LFYR01001193">
    <property type="protein sequence ID" value="KMZ63913.1"/>
    <property type="molecule type" value="Genomic_DNA"/>
</dbReference>
<keyword evidence="10" id="KW-1185">Reference proteome</keyword>
<evidence type="ECO:0000256" key="2">
    <source>
        <dbReference type="ARBA" id="ARBA00022473"/>
    </source>
</evidence>
<evidence type="ECO:0000259" key="8">
    <source>
        <dbReference type="Pfam" id="PF00249"/>
    </source>
</evidence>
<dbReference type="GO" id="GO:0006355">
    <property type="term" value="P:regulation of DNA-templated transcription"/>
    <property type="evidence" value="ECO:0000318"/>
    <property type="project" value="GO_Central"/>
</dbReference>
<dbReference type="PANTHER" id="PTHR31496:SF25">
    <property type="entry name" value="TRANSCRIPTION FACTOR KAN3-RELATED"/>
    <property type="match status" value="1"/>
</dbReference>
<feature type="region of interest" description="Disordered" evidence="7">
    <location>
        <begin position="151"/>
        <end position="170"/>
    </location>
</feature>
<protein>
    <recommendedName>
        <fullName evidence="8">Myb-like domain-containing protein</fullName>
    </recommendedName>
</protein>
<gene>
    <name evidence="9" type="ORF">ZOSMA_38G00200</name>
</gene>
<dbReference type="GO" id="GO:0010158">
    <property type="term" value="P:abaxial cell fate specification"/>
    <property type="evidence" value="ECO:0007669"/>
    <property type="project" value="InterPro"/>
</dbReference>
<accession>A0A0K9P4I1</accession>
<dbReference type="OrthoDB" id="551907at2759"/>
<evidence type="ECO:0000313" key="9">
    <source>
        <dbReference type="EMBL" id="KMZ63913.1"/>
    </source>
</evidence>
<sequence length="251" mass="27292">MLSSPDLSLRICPPDTATNDGGMNSPAATHTRGTQILAKSKMRSFMEGVPVYHNNRQTIPFPSIIPNKMGTSYYRRHISPYCSTSSSSTSSSTSSSSPPSNLLSSSSLLHSSSAGFRSPFHRHRMVPLTVTPTRLKDVLYLNSQINGTGTGTCASSSRSRFTTNSKLQTSSMMKKVTSMRAPRIRWTTSLHARFVHAVDLLGGQNRATPKLVLELMDIKDLTLSHVKSHLQMYRTVKAADKLAASSSAGNS</sequence>
<reference evidence="10" key="1">
    <citation type="journal article" date="2016" name="Nature">
        <title>The genome of the seagrass Zostera marina reveals angiosperm adaptation to the sea.</title>
        <authorList>
            <person name="Olsen J.L."/>
            <person name="Rouze P."/>
            <person name="Verhelst B."/>
            <person name="Lin Y.-C."/>
            <person name="Bayer T."/>
            <person name="Collen J."/>
            <person name="Dattolo E."/>
            <person name="De Paoli E."/>
            <person name="Dittami S."/>
            <person name="Maumus F."/>
            <person name="Michel G."/>
            <person name="Kersting A."/>
            <person name="Lauritano C."/>
            <person name="Lohaus R."/>
            <person name="Toepel M."/>
            <person name="Tonon T."/>
            <person name="Vanneste K."/>
            <person name="Amirebrahimi M."/>
            <person name="Brakel J."/>
            <person name="Bostroem C."/>
            <person name="Chovatia M."/>
            <person name="Grimwood J."/>
            <person name="Jenkins J.W."/>
            <person name="Jueterbock A."/>
            <person name="Mraz A."/>
            <person name="Stam W.T."/>
            <person name="Tice H."/>
            <person name="Bornberg-Bauer E."/>
            <person name="Green P.J."/>
            <person name="Pearson G.A."/>
            <person name="Procaccini G."/>
            <person name="Duarte C.M."/>
            <person name="Schmutz J."/>
            <person name="Reusch T.B.H."/>
            <person name="Van de Peer Y."/>
        </authorList>
    </citation>
    <scope>NUCLEOTIDE SEQUENCE [LARGE SCALE GENOMIC DNA]</scope>
    <source>
        <strain evidence="10">cv. Finnish</strain>
    </source>
</reference>
<evidence type="ECO:0000313" key="10">
    <source>
        <dbReference type="Proteomes" id="UP000036987"/>
    </source>
</evidence>
<dbReference type="PANTHER" id="PTHR31496">
    <property type="entry name" value="TRANSCRIPTION FACTOR KAN2-RELATED"/>
    <property type="match status" value="1"/>
</dbReference>
<dbReference type="InterPro" id="IPR009057">
    <property type="entry name" value="Homeodomain-like_sf"/>
</dbReference>
<name>A0A0K9P4I1_ZOSMR</name>
<organism evidence="9 10">
    <name type="scientific">Zostera marina</name>
    <name type="common">Eelgrass</name>
    <dbReference type="NCBI Taxonomy" id="29655"/>
    <lineage>
        <taxon>Eukaryota</taxon>
        <taxon>Viridiplantae</taxon>
        <taxon>Streptophyta</taxon>
        <taxon>Embryophyta</taxon>
        <taxon>Tracheophyta</taxon>
        <taxon>Spermatophyta</taxon>
        <taxon>Magnoliopsida</taxon>
        <taxon>Liliopsida</taxon>
        <taxon>Zosteraceae</taxon>
        <taxon>Zostera</taxon>
    </lineage>
</organism>
<feature type="region of interest" description="Disordered" evidence="7">
    <location>
        <begin position="1"/>
        <end position="31"/>
    </location>
</feature>
<keyword evidence="4" id="KW-0805">Transcription regulation</keyword>
<dbReference type="Pfam" id="PF00249">
    <property type="entry name" value="Myb_DNA-binding"/>
    <property type="match status" value="1"/>
</dbReference>
<dbReference type="InterPro" id="IPR001005">
    <property type="entry name" value="SANT/Myb"/>
</dbReference>
<feature type="region of interest" description="Disordered" evidence="7">
    <location>
        <begin position="84"/>
        <end position="106"/>
    </location>
</feature>
<keyword evidence="3" id="KW-0221">Differentiation</keyword>
<dbReference type="SUPFAM" id="SSF46689">
    <property type="entry name" value="Homeodomain-like"/>
    <property type="match status" value="1"/>
</dbReference>
<evidence type="ECO:0000256" key="3">
    <source>
        <dbReference type="ARBA" id="ARBA00022782"/>
    </source>
</evidence>
<dbReference type="InterPro" id="IPR044847">
    <property type="entry name" value="KAN_fam"/>
</dbReference>
<evidence type="ECO:0000256" key="7">
    <source>
        <dbReference type="SAM" id="MobiDB-lite"/>
    </source>
</evidence>
<proteinExistence type="predicted"/>
<keyword evidence="6" id="KW-0539">Nucleus</keyword>
<comment type="subcellular location">
    <subcellularLocation>
        <location evidence="1">Nucleus</location>
    </subcellularLocation>
</comment>
<evidence type="ECO:0000256" key="5">
    <source>
        <dbReference type="ARBA" id="ARBA00023163"/>
    </source>
</evidence>
<dbReference type="Gene3D" id="1.10.10.60">
    <property type="entry name" value="Homeodomain-like"/>
    <property type="match status" value="1"/>
</dbReference>
<evidence type="ECO:0000256" key="1">
    <source>
        <dbReference type="ARBA" id="ARBA00004123"/>
    </source>
</evidence>
<feature type="compositionally biased region" description="Polar residues" evidence="7">
    <location>
        <begin position="16"/>
        <end position="31"/>
    </location>
</feature>
<dbReference type="AlphaFoldDB" id="A0A0K9P4I1"/>
<dbReference type="NCBIfam" id="TIGR01557">
    <property type="entry name" value="myb_SHAQKYF"/>
    <property type="match status" value="1"/>
</dbReference>
<comment type="caution">
    <text evidence="9">The sequence shown here is derived from an EMBL/GenBank/DDBJ whole genome shotgun (WGS) entry which is preliminary data.</text>
</comment>
<keyword evidence="5" id="KW-0804">Transcription</keyword>
<dbReference type="Proteomes" id="UP000036987">
    <property type="component" value="Unassembled WGS sequence"/>
</dbReference>
<evidence type="ECO:0000256" key="4">
    <source>
        <dbReference type="ARBA" id="ARBA00023015"/>
    </source>
</evidence>
<dbReference type="GO" id="GO:0005634">
    <property type="term" value="C:nucleus"/>
    <property type="evidence" value="ECO:0000318"/>
    <property type="project" value="GO_Central"/>
</dbReference>
<evidence type="ECO:0000256" key="6">
    <source>
        <dbReference type="ARBA" id="ARBA00023242"/>
    </source>
</evidence>
<dbReference type="InterPro" id="IPR006447">
    <property type="entry name" value="Myb_dom_plants"/>
</dbReference>
<dbReference type="GO" id="GO:0000976">
    <property type="term" value="F:transcription cis-regulatory region binding"/>
    <property type="evidence" value="ECO:0000318"/>
    <property type="project" value="GO_Central"/>
</dbReference>
<keyword evidence="2" id="KW-0217">Developmental protein</keyword>